<gene>
    <name evidence="2" type="ORF">Fot_00917</name>
</gene>
<dbReference type="EMBL" id="JBFOLJ010000001">
    <property type="protein sequence ID" value="KAL2556178.1"/>
    <property type="molecule type" value="Genomic_DNA"/>
</dbReference>
<feature type="transmembrane region" description="Helical" evidence="1">
    <location>
        <begin position="24"/>
        <end position="46"/>
    </location>
</feature>
<evidence type="ECO:0008006" key="4">
    <source>
        <dbReference type="Google" id="ProtNLM"/>
    </source>
</evidence>
<accession>A0ABD1X5F5</accession>
<evidence type="ECO:0000256" key="1">
    <source>
        <dbReference type="SAM" id="Phobius"/>
    </source>
</evidence>
<sequence length="104" mass="11488">MERHGWYDVGAINKNEKGGDMVVIFSKSILGIVSTFTITGECMMILEGLKFAREKNLGITIESNRPIKAIIQPDIHTHKGNSDLHLVIAVFVSRVGLLSYMTGN</sequence>
<keyword evidence="1" id="KW-0812">Transmembrane</keyword>
<dbReference type="Proteomes" id="UP001604277">
    <property type="component" value="Unassembled WGS sequence"/>
</dbReference>
<protein>
    <recommendedName>
        <fullName evidence="4">RNase H type-1 domain-containing protein</fullName>
    </recommendedName>
</protein>
<dbReference type="AlphaFoldDB" id="A0ABD1X5F5"/>
<proteinExistence type="predicted"/>
<reference evidence="3" key="1">
    <citation type="submission" date="2024-07" db="EMBL/GenBank/DDBJ databases">
        <title>Two chromosome-level genome assemblies of Korean endemic species Abeliophyllum distichum and Forsythia ovata (Oleaceae).</title>
        <authorList>
            <person name="Jang H."/>
        </authorList>
    </citation>
    <scope>NUCLEOTIDE SEQUENCE [LARGE SCALE GENOMIC DNA]</scope>
</reference>
<name>A0ABD1X5F5_9LAMI</name>
<keyword evidence="3" id="KW-1185">Reference proteome</keyword>
<evidence type="ECO:0000313" key="3">
    <source>
        <dbReference type="Proteomes" id="UP001604277"/>
    </source>
</evidence>
<keyword evidence="1" id="KW-1133">Transmembrane helix</keyword>
<keyword evidence="1" id="KW-0472">Membrane</keyword>
<evidence type="ECO:0000313" key="2">
    <source>
        <dbReference type="EMBL" id="KAL2556178.1"/>
    </source>
</evidence>
<organism evidence="2 3">
    <name type="scientific">Forsythia ovata</name>
    <dbReference type="NCBI Taxonomy" id="205694"/>
    <lineage>
        <taxon>Eukaryota</taxon>
        <taxon>Viridiplantae</taxon>
        <taxon>Streptophyta</taxon>
        <taxon>Embryophyta</taxon>
        <taxon>Tracheophyta</taxon>
        <taxon>Spermatophyta</taxon>
        <taxon>Magnoliopsida</taxon>
        <taxon>eudicotyledons</taxon>
        <taxon>Gunneridae</taxon>
        <taxon>Pentapetalae</taxon>
        <taxon>asterids</taxon>
        <taxon>lamiids</taxon>
        <taxon>Lamiales</taxon>
        <taxon>Oleaceae</taxon>
        <taxon>Forsythieae</taxon>
        <taxon>Forsythia</taxon>
    </lineage>
</organism>
<comment type="caution">
    <text evidence="2">The sequence shown here is derived from an EMBL/GenBank/DDBJ whole genome shotgun (WGS) entry which is preliminary data.</text>
</comment>